<accession>A0ABR7YJY0</accession>
<feature type="domain" description="Reverse transcriptase" evidence="2">
    <location>
        <begin position="55"/>
        <end position="320"/>
    </location>
</feature>
<evidence type="ECO:0000259" key="2">
    <source>
        <dbReference type="PROSITE" id="PS50878"/>
    </source>
</evidence>
<feature type="coiled-coil region" evidence="1">
    <location>
        <begin position="247"/>
        <end position="274"/>
    </location>
</feature>
<evidence type="ECO:0000313" key="4">
    <source>
        <dbReference type="Proteomes" id="UP000602759"/>
    </source>
</evidence>
<dbReference type="RefSeq" id="WP_190992604.1">
    <property type="nucleotide sequence ID" value="NZ_JACOIK010000001.1"/>
</dbReference>
<evidence type="ECO:0000256" key="1">
    <source>
        <dbReference type="SAM" id="Coils"/>
    </source>
</evidence>
<keyword evidence="4" id="KW-1185">Reference proteome</keyword>
<organism evidence="3 4">
    <name type="scientific">Sphingobacterium micropteri</name>
    <dbReference type="NCBI Taxonomy" id="2763501"/>
    <lineage>
        <taxon>Bacteria</taxon>
        <taxon>Pseudomonadati</taxon>
        <taxon>Bacteroidota</taxon>
        <taxon>Sphingobacteriia</taxon>
        <taxon>Sphingobacteriales</taxon>
        <taxon>Sphingobacteriaceae</taxon>
        <taxon>Sphingobacterium</taxon>
    </lineage>
</organism>
<dbReference type="PROSITE" id="PS50878">
    <property type="entry name" value="RT_POL"/>
    <property type="match status" value="1"/>
</dbReference>
<dbReference type="EMBL" id="JACOIK010000001">
    <property type="protein sequence ID" value="MBD1431600.1"/>
    <property type="molecule type" value="Genomic_DNA"/>
</dbReference>
<proteinExistence type="predicted"/>
<comment type="caution">
    <text evidence="3">The sequence shown here is derived from an EMBL/GenBank/DDBJ whole genome shotgun (WGS) entry which is preliminary data.</text>
</comment>
<keyword evidence="3" id="KW-0808">Transferase</keyword>
<dbReference type="InterPro" id="IPR000477">
    <property type="entry name" value="RT_dom"/>
</dbReference>
<dbReference type="GO" id="GO:0003964">
    <property type="term" value="F:RNA-directed DNA polymerase activity"/>
    <property type="evidence" value="ECO:0007669"/>
    <property type="project" value="UniProtKB-KW"/>
</dbReference>
<evidence type="ECO:0000313" key="3">
    <source>
        <dbReference type="EMBL" id="MBD1431600.1"/>
    </source>
</evidence>
<sequence>MNKYTDYSDEISADELYDGLVGYGLFAEKIPRFLTSARFLTYTKTLSLPLKLKAKDYIRYSSMRNINVPRLMAIPEPFAYANQCYILSENWSLLQEHFRKKTVDDKYKVSRIHIRKLYNKLPLFEMNYKNYQKDEEPEQDIMVKSRYIVEADISNCFPSIYSHSICWSLVGKTLSKAKKTDKTEWFNKIDHHTTNLRYGETNGLLIGPHSSNLIAEVILVAVDYELSKKGFKYVRNIDDYQCYAETHEQAERFLVNLSDELAKYELSINHKKSKISSLPKANVRNWVTKLNHFYFTNTYDIEGKIGLRVKELKGFFDFTLELMLENNYDAAILNYAIKTLSNKYLGANAKRYYFKQLHYLVLLYPYLANIFEEKVFEPHSTPKWVIKEIAEDLFDLGISKRLYDACSYSVFWAMKYGFELNIDNLKDTAINSTDCIFMLISYQYDKRSKKKGYLKDYKDCAKALKSVDFDRYWLFIYECLPWTEFADNFRAMKKAGVTFIRDGY</sequence>
<protein>
    <submittedName>
        <fullName evidence="3">RNA-directed DNA polymerase</fullName>
    </submittedName>
</protein>
<gene>
    <name evidence="3" type="ORF">H8B06_02085</name>
</gene>
<reference evidence="3 4" key="1">
    <citation type="submission" date="2020-08" db="EMBL/GenBank/DDBJ databases">
        <title>Sphingobacterium sp. DN00404 isolated from aquaculture water.</title>
        <authorList>
            <person name="Zhang M."/>
        </authorList>
    </citation>
    <scope>NUCLEOTIDE SEQUENCE [LARGE SCALE GENOMIC DNA]</scope>
    <source>
        <strain evidence="3 4">DN00404</strain>
    </source>
</reference>
<keyword evidence="3" id="KW-0548">Nucleotidyltransferase</keyword>
<name>A0ABR7YJY0_9SPHI</name>
<dbReference type="Proteomes" id="UP000602759">
    <property type="component" value="Unassembled WGS sequence"/>
</dbReference>
<dbReference type="Pfam" id="PF00078">
    <property type="entry name" value="RVT_1"/>
    <property type="match status" value="1"/>
</dbReference>
<dbReference type="CDD" id="cd01646">
    <property type="entry name" value="RT_Bac_retron_I"/>
    <property type="match status" value="1"/>
</dbReference>
<keyword evidence="1" id="KW-0175">Coiled coil</keyword>
<keyword evidence="3" id="KW-0695">RNA-directed DNA polymerase</keyword>